<dbReference type="Gene3D" id="6.10.360.10">
    <property type="match status" value="1"/>
</dbReference>
<feature type="domain" description="Ezrin/radixin/moesin C-terminal" evidence="2">
    <location>
        <begin position="317"/>
        <end position="341"/>
    </location>
</feature>
<dbReference type="Proteomes" id="UP000274504">
    <property type="component" value="Unassembled WGS sequence"/>
</dbReference>
<feature type="compositionally biased region" description="Low complexity" evidence="1">
    <location>
        <begin position="106"/>
        <end position="135"/>
    </location>
</feature>
<dbReference type="Pfam" id="PF00769">
    <property type="entry name" value="ERM_C"/>
    <property type="match status" value="1"/>
</dbReference>
<protein>
    <submittedName>
        <fullName evidence="5">ERM_C domain-containing protein</fullName>
    </submittedName>
</protein>
<dbReference type="AlphaFoldDB" id="A0A158QBP4"/>
<dbReference type="WBParaSite" id="HDID_0000028601-mRNA-1">
    <property type="protein sequence ID" value="HDID_0000028601-mRNA-1"/>
    <property type="gene ID" value="HDID_0000028601"/>
</dbReference>
<reference evidence="3 4" key="2">
    <citation type="submission" date="2018-11" db="EMBL/GenBank/DDBJ databases">
        <authorList>
            <consortium name="Pathogen Informatics"/>
        </authorList>
    </citation>
    <scope>NUCLEOTIDE SEQUENCE [LARGE SCALE GENOMIC DNA]</scope>
</reference>
<accession>A0A158QBP4</accession>
<dbReference type="InterPro" id="IPR011259">
    <property type="entry name" value="ERM_C_dom"/>
</dbReference>
<feature type="region of interest" description="Disordered" evidence="1">
    <location>
        <begin position="31"/>
        <end position="150"/>
    </location>
</feature>
<proteinExistence type="predicted"/>
<organism evidence="5">
    <name type="scientific">Hymenolepis diminuta</name>
    <name type="common">Rat tapeworm</name>
    <dbReference type="NCBI Taxonomy" id="6216"/>
    <lineage>
        <taxon>Eukaryota</taxon>
        <taxon>Metazoa</taxon>
        <taxon>Spiralia</taxon>
        <taxon>Lophotrochozoa</taxon>
        <taxon>Platyhelminthes</taxon>
        <taxon>Cestoda</taxon>
        <taxon>Eucestoda</taxon>
        <taxon>Cyclophyllidea</taxon>
        <taxon>Hymenolepididae</taxon>
        <taxon>Hymenolepis</taxon>
    </lineage>
</organism>
<dbReference type="OrthoDB" id="10483172at2759"/>
<evidence type="ECO:0000313" key="3">
    <source>
        <dbReference type="EMBL" id="VDL14575.1"/>
    </source>
</evidence>
<dbReference type="EMBL" id="UYSG01000035">
    <property type="protein sequence ID" value="VDL14575.1"/>
    <property type="molecule type" value="Genomic_DNA"/>
</dbReference>
<dbReference type="SUPFAM" id="SSF48678">
    <property type="entry name" value="Moesin tail domain"/>
    <property type="match status" value="1"/>
</dbReference>
<dbReference type="GO" id="GO:0003779">
    <property type="term" value="F:actin binding"/>
    <property type="evidence" value="ECO:0007669"/>
    <property type="project" value="InterPro"/>
</dbReference>
<name>A0A158QBP4_HYMDI</name>
<evidence type="ECO:0000313" key="5">
    <source>
        <dbReference type="WBParaSite" id="HDID_0000028601-mRNA-1"/>
    </source>
</evidence>
<gene>
    <name evidence="3" type="ORF">HDID_LOCUS287</name>
</gene>
<dbReference type="STRING" id="6216.A0A158QBP4"/>
<evidence type="ECO:0000256" key="1">
    <source>
        <dbReference type="SAM" id="MobiDB-lite"/>
    </source>
</evidence>
<sequence length="341" mass="38455">MAGKKERLAKEREARIRAERRVRELEARLKEAERRLQWTSSSSSSSQDQAKKTPSPPTVASPTESPGQIQFVSTPLTTTELEIEDVDETPCPSTPEEDITSRPSATSRSRNLLLTNSSSTPTTPITTPTPNTTSPQRRISSPTSPPSVVYFERSPYQLPCHGLEMSDSVEEAVQLLESTWRQNQGPPDGASGEMKEENEEMEVDAGIPSPENRVAAYTLENFNIFIDSAVEFPPAVVENLRSEELRQSAISRDPELREKLRNLQMELLPKQQYQQTVPSQKHSQDHLRHRRPKTCVYPVYLTAGELPGSEEDIDNLGDKFDTIRRIRRGNTKRRVDTFEAL</sequence>
<feature type="compositionally biased region" description="Polar residues" evidence="1">
    <location>
        <begin position="60"/>
        <end position="80"/>
    </location>
</feature>
<reference evidence="5" key="1">
    <citation type="submission" date="2016-04" db="UniProtKB">
        <authorList>
            <consortium name="WormBaseParasite"/>
        </authorList>
    </citation>
    <scope>IDENTIFICATION</scope>
</reference>
<evidence type="ECO:0000313" key="4">
    <source>
        <dbReference type="Proteomes" id="UP000274504"/>
    </source>
</evidence>
<evidence type="ECO:0000259" key="2">
    <source>
        <dbReference type="Pfam" id="PF00769"/>
    </source>
</evidence>
<dbReference type="InterPro" id="IPR008954">
    <property type="entry name" value="Moesin_tail_sf"/>
</dbReference>